<feature type="signal peptide" evidence="2">
    <location>
        <begin position="1"/>
        <end position="39"/>
    </location>
</feature>
<feature type="compositionally biased region" description="Basic and acidic residues" evidence="1">
    <location>
        <begin position="41"/>
        <end position="57"/>
    </location>
</feature>
<accession>A0A9E6Y2D4</accession>
<evidence type="ECO:0000313" key="4">
    <source>
        <dbReference type="Proteomes" id="UP001162834"/>
    </source>
</evidence>
<gene>
    <name evidence="3" type="ORF">DSM104329_05028</name>
</gene>
<sequence>MTSARHRHRLLTPRRALALLGVLGALGAPAVLGAGPALARDGGDDGGGRGGGGDRREVRVTGTCDRGASIRLRLRSRDGELRADVELDHARRGSSWRLVLVQDRRVVWRGRARIGPGSDSAEIERRLRDLPGADSVSARAWGPGGATCFVAATLAG</sequence>
<feature type="region of interest" description="Disordered" evidence="1">
    <location>
        <begin position="36"/>
        <end position="57"/>
    </location>
</feature>
<protein>
    <recommendedName>
        <fullName evidence="5">Secreted protein</fullName>
    </recommendedName>
</protein>
<evidence type="ECO:0000313" key="3">
    <source>
        <dbReference type="EMBL" id="UGS38598.1"/>
    </source>
</evidence>
<reference evidence="3" key="1">
    <citation type="journal article" date="2022" name="Int. J. Syst. Evol. Microbiol.">
        <title>Pseudomonas aegrilactucae sp. nov. and Pseudomonas morbosilactucae sp. nov., pathogens causing bacterial rot of lettuce in Japan.</title>
        <authorList>
            <person name="Sawada H."/>
            <person name="Fujikawa T."/>
            <person name="Satou M."/>
        </authorList>
    </citation>
    <scope>NUCLEOTIDE SEQUENCE</scope>
    <source>
        <strain evidence="3">0166_1</strain>
    </source>
</reference>
<keyword evidence="2" id="KW-0732">Signal</keyword>
<keyword evidence="4" id="KW-1185">Reference proteome</keyword>
<dbReference type="EMBL" id="CP087164">
    <property type="protein sequence ID" value="UGS38598.1"/>
    <property type="molecule type" value="Genomic_DNA"/>
</dbReference>
<dbReference type="KEGG" id="sbae:DSM104329_05028"/>
<organism evidence="3 4">
    <name type="scientific">Capillimicrobium parvum</name>
    <dbReference type="NCBI Taxonomy" id="2884022"/>
    <lineage>
        <taxon>Bacteria</taxon>
        <taxon>Bacillati</taxon>
        <taxon>Actinomycetota</taxon>
        <taxon>Thermoleophilia</taxon>
        <taxon>Solirubrobacterales</taxon>
        <taxon>Capillimicrobiaceae</taxon>
        <taxon>Capillimicrobium</taxon>
    </lineage>
</organism>
<dbReference type="AlphaFoldDB" id="A0A9E6Y2D4"/>
<dbReference type="RefSeq" id="WP_259312618.1">
    <property type="nucleotide sequence ID" value="NZ_CP087164.1"/>
</dbReference>
<feature type="chain" id="PRO_5039722830" description="Secreted protein" evidence="2">
    <location>
        <begin position="40"/>
        <end position="156"/>
    </location>
</feature>
<evidence type="ECO:0000256" key="1">
    <source>
        <dbReference type="SAM" id="MobiDB-lite"/>
    </source>
</evidence>
<evidence type="ECO:0000256" key="2">
    <source>
        <dbReference type="SAM" id="SignalP"/>
    </source>
</evidence>
<proteinExistence type="predicted"/>
<name>A0A9E6Y2D4_9ACTN</name>
<evidence type="ECO:0008006" key="5">
    <source>
        <dbReference type="Google" id="ProtNLM"/>
    </source>
</evidence>
<dbReference type="Proteomes" id="UP001162834">
    <property type="component" value="Chromosome"/>
</dbReference>